<keyword evidence="11" id="KW-0573">Peptidoglycan synthesis</keyword>
<dbReference type="InterPro" id="IPR036950">
    <property type="entry name" value="PBP_transglycosylase"/>
</dbReference>
<proteinExistence type="inferred from homology"/>
<dbReference type="InterPro" id="IPR023346">
    <property type="entry name" value="Lysozyme-like_dom_sf"/>
</dbReference>
<comment type="catalytic activity">
    <reaction evidence="16">
        <text>[GlcNAc-(1-&gt;4)-Mur2Ac(oyl-L-Ala-gamma-D-Glu-L-Lys-D-Ala-D-Ala)](n)-di-trans,octa-cis-undecaprenyl diphosphate + beta-D-GlcNAc-(1-&gt;4)-Mur2Ac(oyl-L-Ala-gamma-D-Glu-L-Lys-D-Ala-D-Ala)-di-trans,octa-cis-undecaprenyl diphosphate = [GlcNAc-(1-&gt;4)-Mur2Ac(oyl-L-Ala-gamma-D-Glu-L-Lys-D-Ala-D-Ala)](n+1)-di-trans,octa-cis-undecaprenyl diphosphate + di-trans,octa-cis-undecaprenyl diphosphate + H(+)</text>
        <dbReference type="Rhea" id="RHEA:23708"/>
        <dbReference type="Rhea" id="RHEA-COMP:9602"/>
        <dbReference type="Rhea" id="RHEA-COMP:9603"/>
        <dbReference type="ChEBI" id="CHEBI:15378"/>
        <dbReference type="ChEBI" id="CHEBI:58405"/>
        <dbReference type="ChEBI" id="CHEBI:60033"/>
        <dbReference type="ChEBI" id="CHEBI:78435"/>
        <dbReference type="EC" id="2.4.99.28"/>
    </reaction>
</comment>
<comment type="caution">
    <text evidence="20">The sequence shown here is derived from an EMBL/GenBank/DDBJ whole genome shotgun (WGS) entry which is preliminary data.</text>
</comment>
<dbReference type="NCBIfam" id="TIGR02074">
    <property type="entry name" value="PBP_1a_fam"/>
    <property type="match status" value="1"/>
</dbReference>
<dbReference type="Pfam" id="PF00912">
    <property type="entry name" value="Transgly"/>
    <property type="match status" value="1"/>
</dbReference>
<organism evidence="20 21">
    <name type="scientific">Alkalicoccobacillus plakortidis</name>
    <dbReference type="NCBI Taxonomy" id="444060"/>
    <lineage>
        <taxon>Bacteria</taxon>
        <taxon>Bacillati</taxon>
        <taxon>Bacillota</taxon>
        <taxon>Bacilli</taxon>
        <taxon>Bacillales</taxon>
        <taxon>Bacillaceae</taxon>
        <taxon>Alkalicoccobacillus</taxon>
    </lineage>
</organism>
<feature type="domain" description="Glycosyl transferase family 51" evidence="19">
    <location>
        <begin position="69"/>
        <end position="243"/>
    </location>
</feature>
<keyword evidence="4" id="KW-1003">Cell membrane</keyword>
<keyword evidence="13" id="KW-0511">Multifunctional enzyme</keyword>
<keyword evidence="17" id="KW-0812">Transmembrane</keyword>
<evidence type="ECO:0000256" key="12">
    <source>
        <dbReference type="ARBA" id="ARBA00023136"/>
    </source>
</evidence>
<dbReference type="SUPFAM" id="SSF53955">
    <property type="entry name" value="Lysozyme-like"/>
    <property type="match status" value="1"/>
</dbReference>
<evidence type="ECO:0000256" key="11">
    <source>
        <dbReference type="ARBA" id="ARBA00022984"/>
    </source>
</evidence>
<evidence type="ECO:0000256" key="13">
    <source>
        <dbReference type="ARBA" id="ARBA00023268"/>
    </source>
</evidence>
<dbReference type="InterPro" id="IPR001264">
    <property type="entry name" value="Glyco_trans_51"/>
</dbReference>
<evidence type="ECO:0000259" key="18">
    <source>
        <dbReference type="Pfam" id="PF00905"/>
    </source>
</evidence>
<accession>A0A9D5DRX7</accession>
<evidence type="ECO:0000259" key="19">
    <source>
        <dbReference type="Pfam" id="PF00912"/>
    </source>
</evidence>
<evidence type="ECO:0000256" key="6">
    <source>
        <dbReference type="ARBA" id="ARBA00022670"/>
    </source>
</evidence>
<dbReference type="Proteomes" id="UP000051061">
    <property type="component" value="Unassembled WGS sequence"/>
</dbReference>
<evidence type="ECO:0000256" key="17">
    <source>
        <dbReference type="SAM" id="Phobius"/>
    </source>
</evidence>
<dbReference type="InterPro" id="IPR012338">
    <property type="entry name" value="Beta-lactam/transpept-like"/>
</dbReference>
<dbReference type="GO" id="GO:0006508">
    <property type="term" value="P:proteolysis"/>
    <property type="evidence" value="ECO:0007669"/>
    <property type="project" value="UniProtKB-KW"/>
</dbReference>
<evidence type="ECO:0000256" key="10">
    <source>
        <dbReference type="ARBA" id="ARBA00022960"/>
    </source>
</evidence>
<evidence type="ECO:0000256" key="4">
    <source>
        <dbReference type="ARBA" id="ARBA00022475"/>
    </source>
</evidence>
<dbReference type="PANTHER" id="PTHR32282">
    <property type="entry name" value="BINDING PROTEIN TRANSPEPTIDASE, PUTATIVE-RELATED"/>
    <property type="match status" value="1"/>
</dbReference>
<dbReference type="GO" id="GO:0005886">
    <property type="term" value="C:plasma membrane"/>
    <property type="evidence" value="ECO:0007669"/>
    <property type="project" value="UniProtKB-SubCell"/>
</dbReference>
<feature type="domain" description="Penicillin-binding protein transpeptidase" evidence="18">
    <location>
        <begin position="333"/>
        <end position="609"/>
    </location>
</feature>
<dbReference type="GO" id="GO:0030288">
    <property type="term" value="C:outer membrane-bounded periplasmic space"/>
    <property type="evidence" value="ECO:0007669"/>
    <property type="project" value="TreeGrafter"/>
</dbReference>
<comment type="similarity">
    <text evidence="2">In the C-terminal section; belongs to the transpeptidase family.</text>
</comment>
<keyword evidence="12 17" id="KW-0472">Membrane</keyword>
<keyword evidence="10" id="KW-0133">Cell shape</keyword>
<comment type="catalytic activity">
    <reaction evidence="15">
        <text>Preferential cleavage: (Ac)2-L-Lys-D-Ala-|-D-Ala. Also transpeptidation of peptidyl-alanyl moieties that are N-acyl substituents of D-alanine.</text>
        <dbReference type="EC" id="3.4.16.4"/>
    </reaction>
</comment>
<evidence type="ECO:0000313" key="21">
    <source>
        <dbReference type="Proteomes" id="UP000051061"/>
    </source>
</evidence>
<dbReference type="Pfam" id="PF00905">
    <property type="entry name" value="Transpeptidase"/>
    <property type="match status" value="1"/>
</dbReference>
<keyword evidence="6" id="KW-0645">Protease</keyword>
<evidence type="ECO:0000313" key="20">
    <source>
        <dbReference type="EMBL" id="KQL58859.1"/>
    </source>
</evidence>
<dbReference type="GO" id="GO:0008658">
    <property type="term" value="F:penicillin binding"/>
    <property type="evidence" value="ECO:0007669"/>
    <property type="project" value="InterPro"/>
</dbReference>
<dbReference type="PANTHER" id="PTHR32282:SF11">
    <property type="entry name" value="PENICILLIN-BINDING PROTEIN 1B"/>
    <property type="match status" value="1"/>
</dbReference>
<comment type="subcellular location">
    <subcellularLocation>
        <location evidence="1">Cell membrane</location>
    </subcellularLocation>
</comment>
<name>A0A9D5DRX7_9BACI</name>
<evidence type="ECO:0000256" key="16">
    <source>
        <dbReference type="ARBA" id="ARBA00049902"/>
    </source>
</evidence>
<dbReference type="Gene3D" id="1.10.3810.10">
    <property type="entry name" value="Biosynthetic peptidoglycan transglycosylase-like"/>
    <property type="match status" value="1"/>
</dbReference>
<dbReference type="FunFam" id="1.10.3810.10:FF:000001">
    <property type="entry name" value="Penicillin-binding protein 1A"/>
    <property type="match status" value="1"/>
</dbReference>
<dbReference type="AlphaFoldDB" id="A0A9D5DRX7"/>
<comment type="similarity">
    <text evidence="3">In the N-terminal section; belongs to the glycosyltransferase 51 family.</text>
</comment>
<evidence type="ECO:0000256" key="3">
    <source>
        <dbReference type="ARBA" id="ARBA00007739"/>
    </source>
</evidence>
<evidence type="ECO:0000256" key="5">
    <source>
        <dbReference type="ARBA" id="ARBA00022645"/>
    </source>
</evidence>
<keyword evidence="17" id="KW-1133">Transmembrane helix</keyword>
<dbReference type="InterPro" id="IPR050396">
    <property type="entry name" value="Glycosyltr_51/Transpeptidase"/>
</dbReference>
<evidence type="ECO:0000256" key="7">
    <source>
        <dbReference type="ARBA" id="ARBA00022676"/>
    </source>
</evidence>
<reference evidence="20 21" key="1">
    <citation type="submission" date="2015-09" db="EMBL/GenBank/DDBJ databases">
        <title>Genome sequencing project for genomic taxonomy and phylogenomics of Bacillus-like bacteria.</title>
        <authorList>
            <person name="Liu B."/>
            <person name="Wang J."/>
            <person name="Zhu Y."/>
            <person name="Liu G."/>
            <person name="Chen Q."/>
            <person name="Chen Z."/>
            <person name="Lan J."/>
            <person name="Che J."/>
            <person name="Ge C."/>
            <person name="Shi H."/>
            <person name="Pan Z."/>
            <person name="Liu X."/>
        </authorList>
    </citation>
    <scope>NUCLEOTIDE SEQUENCE [LARGE SCALE GENOMIC DNA]</scope>
    <source>
        <strain evidence="20 21">DSM 19153</strain>
    </source>
</reference>
<dbReference type="GO" id="GO:0009252">
    <property type="term" value="P:peptidoglycan biosynthetic process"/>
    <property type="evidence" value="ECO:0007669"/>
    <property type="project" value="UniProtKB-KW"/>
</dbReference>
<keyword evidence="14" id="KW-0961">Cell wall biogenesis/degradation</keyword>
<evidence type="ECO:0000256" key="14">
    <source>
        <dbReference type="ARBA" id="ARBA00023316"/>
    </source>
</evidence>
<evidence type="ECO:0000256" key="2">
    <source>
        <dbReference type="ARBA" id="ARBA00007090"/>
    </source>
</evidence>
<dbReference type="EMBL" id="LJJD01000004">
    <property type="protein sequence ID" value="KQL58859.1"/>
    <property type="molecule type" value="Genomic_DNA"/>
</dbReference>
<dbReference type="GO" id="GO:0071555">
    <property type="term" value="P:cell wall organization"/>
    <property type="evidence" value="ECO:0007669"/>
    <property type="project" value="UniProtKB-KW"/>
</dbReference>
<feature type="transmembrane region" description="Helical" evidence="17">
    <location>
        <begin position="25"/>
        <end position="47"/>
    </location>
</feature>
<evidence type="ECO:0000256" key="9">
    <source>
        <dbReference type="ARBA" id="ARBA00022801"/>
    </source>
</evidence>
<keyword evidence="21" id="KW-1185">Reference proteome</keyword>
<keyword evidence="9" id="KW-0378">Hydrolase</keyword>
<gene>
    <name evidence="20" type="ORF">AN965_02555</name>
</gene>
<keyword evidence="7" id="KW-0328">Glycosyltransferase</keyword>
<dbReference type="GO" id="GO:0008360">
    <property type="term" value="P:regulation of cell shape"/>
    <property type="evidence" value="ECO:0007669"/>
    <property type="project" value="UniProtKB-KW"/>
</dbReference>
<protein>
    <submittedName>
        <fullName evidence="20">Monofunctional biosynthetic peptidoglycan transglycosylase</fullName>
    </submittedName>
</protein>
<dbReference type="SUPFAM" id="SSF56601">
    <property type="entry name" value="beta-lactamase/transpeptidase-like"/>
    <property type="match status" value="1"/>
</dbReference>
<evidence type="ECO:0000256" key="8">
    <source>
        <dbReference type="ARBA" id="ARBA00022679"/>
    </source>
</evidence>
<dbReference type="Gene3D" id="3.40.710.10">
    <property type="entry name" value="DD-peptidase/beta-lactamase superfamily"/>
    <property type="match status" value="1"/>
</dbReference>
<sequence>MNERVSKLIPATRGNKKRFKQVKLLTKYCLIAIMCIIISILALLSYARMQGPPPIELAFPNQFLANDGSMIDREEAGQNRKTVPLNEVSPYLIDATIAVEDRKFYSHYGFDLKRIGGALLANLQSGSKGQGASTITQQYARNLYLSHEKTYVRKWNELVYSLRLEMNYSKDDILAGYLNTIYYGHGNYGIEAASSHFFGKNAKNLSLAEAAMLAGVPKGPSYYSPLNDLERATSRQHTILNSMVEAGFITTEEASLAKEEKLQFTDQKDLEAQELAPYFQDHVKALMKDYTQLTEQQLKVGGLSVQTTLDPTLQQQAEDLIEHYMPEGDLQVALVAIDPRTSEVKALVGGKEYEDSSYNRATQSKRHPGSTMKPFLYYAALENGFTPMTTFLSEPTSFTFDEGRDSYEPSNYNDIYANDFITMLEAISYSDNIYAVKTHLSIGEEELVKVAETVGLGKLKQLPSLALGAQPVSIIDMANAYTPLANGGKIHAPVFIRHITDGEGKKIYEPTNSQQQVLRADTAFILTDMMKGVFEPELNSYTSVTGGSVAKKLTHPTAGKSGSTPRDSWMIGYTPQLVTVVWTGYDEKKDINQFTEGQIAKRIWADFMQSAMEDELTLPFSRPPGVVMKTVDPHTGLLTNDSCPGGRPTAFLMGTEPLESCSKLEELEPIEEEPDQDKGIFRRFFRWIGGNEVETDQWERREQE</sequence>
<dbReference type="GO" id="GO:0009002">
    <property type="term" value="F:serine-type D-Ala-D-Ala carboxypeptidase activity"/>
    <property type="evidence" value="ECO:0007669"/>
    <property type="project" value="UniProtKB-EC"/>
</dbReference>
<dbReference type="GO" id="GO:0008955">
    <property type="term" value="F:peptidoglycan glycosyltransferase activity"/>
    <property type="evidence" value="ECO:0007669"/>
    <property type="project" value="UniProtKB-EC"/>
</dbReference>
<keyword evidence="8" id="KW-0808">Transferase</keyword>
<evidence type="ECO:0000256" key="15">
    <source>
        <dbReference type="ARBA" id="ARBA00034000"/>
    </source>
</evidence>
<keyword evidence="5" id="KW-0121">Carboxypeptidase</keyword>
<evidence type="ECO:0000256" key="1">
    <source>
        <dbReference type="ARBA" id="ARBA00004236"/>
    </source>
</evidence>
<dbReference type="InterPro" id="IPR001460">
    <property type="entry name" value="PCN-bd_Tpept"/>
</dbReference>